<name>A0AAV2TJH2_CALDB</name>
<dbReference type="EMBL" id="CAXLJL010000379">
    <property type="protein sequence ID" value="CAL5137330.1"/>
    <property type="molecule type" value="Genomic_DNA"/>
</dbReference>
<accession>A0AAV2TJH2</accession>
<gene>
    <name evidence="4" type="ORF">CDAUBV1_LOCUS11651</name>
</gene>
<comment type="caution">
    <text evidence="4">The sequence shown here is derived from an EMBL/GenBank/DDBJ whole genome shotgun (WGS) entry which is preliminary data.</text>
</comment>
<protein>
    <recommendedName>
        <fullName evidence="3">Glycoside hydrolase family 31 TIM barrel domain-containing protein</fullName>
    </recommendedName>
</protein>
<dbReference type="PANTHER" id="PTHR22762">
    <property type="entry name" value="ALPHA-GLUCOSIDASE"/>
    <property type="match status" value="1"/>
</dbReference>
<evidence type="ECO:0000313" key="4">
    <source>
        <dbReference type="EMBL" id="CAL5137330.1"/>
    </source>
</evidence>
<dbReference type="Gene3D" id="3.20.20.80">
    <property type="entry name" value="Glycosidases"/>
    <property type="match status" value="1"/>
</dbReference>
<evidence type="ECO:0000313" key="5">
    <source>
        <dbReference type="Proteomes" id="UP001497525"/>
    </source>
</evidence>
<dbReference type="PANTHER" id="PTHR22762:SF133">
    <property type="entry name" value="P-TYPE DOMAIN-CONTAINING PROTEIN"/>
    <property type="match status" value="1"/>
</dbReference>
<dbReference type="AlphaFoldDB" id="A0AAV2TJH2"/>
<keyword evidence="2" id="KW-0378">Hydrolase</keyword>
<dbReference type="InterPro" id="IPR013780">
    <property type="entry name" value="Glyco_hydro_b"/>
</dbReference>
<feature type="domain" description="Glycoside hydrolase family 31 TIM barrel" evidence="3">
    <location>
        <begin position="14"/>
        <end position="92"/>
    </location>
</feature>
<dbReference type="GO" id="GO:0004553">
    <property type="term" value="F:hydrolase activity, hydrolyzing O-glycosyl compounds"/>
    <property type="evidence" value="ECO:0007669"/>
    <property type="project" value="InterPro"/>
</dbReference>
<evidence type="ECO:0000256" key="1">
    <source>
        <dbReference type="ARBA" id="ARBA00007806"/>
    </source>
</evidence>
<dbReference type="Proteomes" id="UP001497525">
    <property type="component" value="Unassembled WGS sequence"/>
</dbReference>
<dbReference type="SUPFAM" id="SSF51445">
    <property type="entry name" value="(Trans)glycosidases"/>
    <property type="match status" value="1"/>
</dbReference>
<keyword evidence="2" id="KW-0326">Glycosidase</keyword>
<evidence type="ECO:0000256" key="2">
    <source>
        <dbReference type="RuleBase" id="RU361185"/>
    </source>
</evidence>
<proteinExistence type="inferred from homology"/>
<comment type="similarity">
    <text evidence="1 2">Belongs to the glycosyl hydrolase 31 family.</text>
</comment>
<dbReference type="InterPro" id="IPR017853">
    <property type="entry name" value="GH"/>
</dbReference>
<reference evidence="4" key="1">
    <citation type="submission" date="2024-06" db="EMBL/GenBank/DDBJ databases">
        <authorList>
            <person name="Liu X."/>
            <person name="Lenzi L."/>
            <person name="Haldenby T S."/>
            <person name="Uol C."/>
        </authorList>
    </citation>
    <scope>NUCLEOTIDE SEQUENCE</scope>
</reference>
<dbReference type="InterPro" id="IPR000322">
    <property type="entry name" value="Glyco_hydro_31_TIM"/>
</dbReference>
<dbReference type="Pfam" id="PF01055">
    <property type="entry name" value="Glyco_hydro_31_2nd"/>
    <property type="match status" value="1"/>
</dbReference>
<organism evidence="4 5">
    <name type="scientific">Calicophoron daubneyi</name>
    <name type="common">Rumen fluke</name>
    <name type="synonym">Paramphistomum daubneyi</name>
    <dbReference type="NCBI Taxonomy" id="300641"/>
    <lineage>
        <taxon>Eukaryota</taxon>
        <taxon>Metazoa</taxon>
        <taxon>Spiralia</taxon>
        <taxon>Lophotrochozoa</taxon>
        <taxon>Platyhelminthes</taxon>
        <taxon>Trematoda</taxon>
        <taxon>Digenea</taxon>
        <taxon>Plagiorchiida</taxon>
        <taxon>Pronocephalata</taxon>
        <taxon>Paramphistomoidea</taxon>
        <taxon>Paramphistomidae</taxon>
        <taxon>Calicophoron</taxon>
    </lineage>
</organism>
<dbReference type="GO" id="GO:0005975">
    <property type="term" value="P:carbohydrate metabolic process"/>
    <property type="evidence" value="ECO:0007669"/>
    <property type="project" value="InterPro"/>
</dbReference>
<evidence type="ECO:0000259" key="3">
    <source>
        <dbReference type="Pfam" id="PF01055"/>
    </source>
</evidence>
<dbReference type="Gene3D" id="2.60.40.1180">
    <property type="entry name" value="Golgi alpha-mannosidase II"/>
    <property type="match status" value="1"/>
</dbReference>
<sequence length="196" mass="21733">MDGYKFLTVGPNKFSGLGSNVEGGDICGFVGETSGGHCVHWHLLGAYYPFSRNHNSEGLRSQDPASLNEQSVTNIRNAIYTCYLLLPYFYTLLFGAYLEGTSVVRSLVHWYSIDSQFILDSFALVNPALNAGQKKVQAHISPGDWVDMITNKTLHGCSDYFNPGFDSRRLPVITCEQLADNISFQKQRSGTACRAF</sequence>